<comment type="caution">
    <text evidence="5">The sequence shown here is derived from an EMBL/GenBank/DDBJ whole genome shotgun (WGS) entry which is preliminary data.</text>
</comment>
<dbReference type="GO" id="GO:0000976">
    <property type="term" value="F:transcription cis-regulatory region binding"/>
    <property type="evidence" value="ECO:0007669"/>
    <property type="project" value="TreeGrafter"/>
</dbReference>
<protein>
    <submittedName>
        <fullName evidence="5">LacI family transcriptional regulator</fullName>
    </submittedName>
</protein>
<evidence type="ECO:0000259" key="4">
    <source>
        <dbReference type="PROSITE" id="PS50932"/>
    </source>
</evidence>
<dbReference type="Pfam" id="PF00532">
    <property type="entry name" value="Peripla_BP_1"/>
    <property type="match status" value="1"/>
</dbReference>
<gene>
    <name evidence="5" type="ORF">BJF95_03405</name>
</gene>
<dbReference type="SUPFAM" id="SSF53822">
    <property type="entry name" value="Periplasmic binding protein-like I"/>
    <property type="match status" value="1"/>
</dbReference>
<dbReference type="OrthoDB" id="9772505at2"/>
<dbReference type="EMBL" id="MKIM01000022">
    <property type="protein sequence ID" value="OLP46210.1"/>
    <property type="molecule type" value="Genomic_DNA"/>
</dbReference>
<dbReference type="GO" id="GO:0003700">
    <property type="term" value="F:DNA-binding transcription factor activity"/>
    <property type="evidence" value="ECO:0007669"/>
    <property type="project" value="TreeGrafter"/>
</dbReference>
<dbReference type="SMART" id="SM00354">
    <property type="entry name" value="HTH_LACI"/>
    <property type="match status" value="1"/>
</dbReference>
<reference evidence="5 6" key="1">
    <citation type="submission" date="2016-09" db="EMBL/GenBank/DDBJ databases">
        <title>Rhizobium oryziradicis sp. nov., isolated from the root of rice.</title>
        <authorList>
            <person name="Zhao J."/>
            <person name="Zhang X."/>
        </authorList>
    </citation>
    <scope>NUCLEOTIDE SEQUENCE [LARGE SCALE GENOMIC DNA]</scope>
    <source>
        <strain evidence="5 6">N19</strain>
    </source>
</reference>
<evidence type="ECO:0000256" key="3">
    <source>
        <dbReference type="ARBA" id="ARBA00023163"/>
    </source>
</evidence>
<keyword evidence="6" id="KW-1185">Reference proteome</keyword>
<dbReference type="InterPro" id="IPR001761">
    <property type="entry name" value="Peripla_BP/Lac1_sug-bd_dom"/>
</dbReference>
<keyword evidence="3" id="KW-0804">Transcription</keyword>
<name>A0A1Q8ZVW7_9HYPH</name>
<dbReference type="STRING" id="1867956.BJF95_03405"/>
<organism evidence="5 6">
    <name type="scientific">Rhizobium oryziradicis</name>
    <dbReference type="NCBI Taxonomy" id="1867956"/>
    <lineage>
        <taxon>Bacteria</taxon>
        <taxon>Pseudomonadati</taxon>
        <taxon>Pseudomonadota</taxon>
        <taxon>Alphaproteobacteria</taxon>
        <taxon>Hyphomicrobiales</taxon>
        <taxon>Rhizobiaceae</taxon>
        <taxon>Rhizobium/Agrobacterium group</taxon>
        <taxon>Rhizobium</taxon>
    </lineage>
</organism>
<evidence type="ECO:0000256" key="2">
    <source>
        <dbReference type="ARBA" id="ARBA00023125"/>
    </source>
</evidence>
<dbReference type="CDD" id="cd01392">
    <property type="entry name" value="HTH_LacI"/>
    <property type="match status" value="1"/>
</dbReference>
<dbReference type="SUPFAM" id="SSF47413">
    <property type="entry name" value="lambda repressor-like DNA-binding domains"/>
    <property type="match status" value="1"/>
</dbReference>
<sequence>MEQSPIKKSSVTVADVARAAGVSKATAARVLGSYGTVSDAVRAKVSEAAAALGYRPNELARSMTTGRSGTIGVVVGDIENPFFSSAVRGIADVARLAGFTVILTNSGEDIAAEKAAIRTLLAKRVDGLIVSAASTSDFEHLLEIPDSGCPLVLLDRAISGIEVDTVTTDDRAAAEQATDILIRKGHRTMAYITACDTPDHRLHTLNDLQTGSVRQRVEGFVAVCADAGIAAPLEMVHLGANGREKCAKIALELLQSPQKPSAIIASDSLIALEVFKAVQQLGLSIPKDVSLIAFHDADWTAVTSPPITVIGQPVYLLGETVASLLIERINGAELQARRIVLPTELIERKSVDAPIEVVSSRPAR</sequence>
<dbReference type="InterPro" id="IPR000843">
    <property type="entry name" value="HTH_LacI"/>
</dbReference>
<dbReference type="RefSeq" id="WP_075638332.1">
    <property type="nucleotide sequence ID" value="NZ_MKIM01000022.1"/>
</dbReference>
<accession>A0A1Q8ZVW7</accession>
<dbReference type="Gene3D" id="1.10.260.40">
    <property type="entry name" value="lambda repressor-like DNA-binding domains"/>
    <property type="match status" value="1"/>
</dbReference>
<dbReference type="PROSITE" id="PS50932">
    <property type="entry name" value="HTH_LACI_2"/>
    <property type="match status" value="1"/>
</dbReference>
<evidence type="ECO:0000313" key="6">
    <source>
        <dbReference type="Proteomes" id="UP000186894"/>
    </source>
</evidence>
<dbReference type="PROSITE" id="PS00356">
    <property type="entry name" value="HTH_LACI_1"/>
    <property type="match status" value="1"/>
</dbReference>
<dbReference type="InterPro" id="IPR028082">
    <property type="entry name" value="Peripla_BP_I"/>
</dbReference>
<dbReference type="Proteomes" id="UP000186894">
    <property type="component" value="Unassembled WGS sequence"/>
</dbReference>
<proteinExistence type="predicted"/>
<dbReference type="CDD" id="cd06267">
    <property type="entry name" value="PBP1_LacI_sugar_binding-like"/>
    <property type="match status" value="1"/>
</dbReference>
<dbReference type="Gene3D" id="3.40.50.2300">
    <property type="match status" value="2"/>
</dbReference>
<dbReference type="AlphaFoldDB" id="A0A1Q8ZVW7"/>
<feature type="domain" description="HTH lacI-type" evidence="4">
    <location>
        <begin position="11"/>
        <end position="65"/>
    </location>
</feature>
<keyword evidence="2" id="KW-0238">DNA-binding</keyword>
<dbReference type="InterPro" id="IPR010982">
    <property type="entry name" value="Lambda_DNA-bd_dom_sf"/>
</dbReference>
<evidence type="ECO:0000313" key="5">
    <source>
        <dbReference type="EMBL" id="OLP46210.1"/>
    </source>
</evidence>
<dbReference type="PANTHER" id="PTHR30146:SF109">
    <property type="entry name" value="HTH-TYPE TRANSCRIPTIONAL REGULATOR GALS"/>
    <property type="match status" value="1"/>
</dbReference>
<dbReference type="Pfam" id="PF00356">
    <property type="entry name" value="LacI"/>
    <property type="match status" value="1"/>
</dbReference>
<dbReference type="PANTHER" id="PTHR30146">
    <property type="entry name" value="LACI-RELATED TRANSCRIPTIONAL REPRESSOR"/>
    <property type="match status" value="1"/>
</dbReference>
<keyword evidence="1" id="KW-0805">Transcription regulation</keyword>
<evidence type="ECO:0000256" key="1">
    <source>
        <dbReference type="ARBA" id="ARBA00023015"/>
    </source>
</evidence>